<evidence type="ECO:0000313" key="3">
    <source>
        <dbReference type="Proteomes" id="UP001213681"/>
    </source>
</evidence>
<name>A0AAD6CEH5_9EURO</name>
<evidence type="ECO:0000313" key="2">
    <source>
        <dbReference type="EMBL" id="KAJ5461790.1"/>
    </source>
</evidence>
<keyword evidence="3" id="KW-1185">Reference proteome</keyword>
<proteinExistence type="predicted"/>
<sequence>MDILPYLWCQLQHRTTPEPGEPHLASWDYAGQQYDEPAVDEDDLENCAQNGLFGAISYRRMMRTTCSKIQTTSLRMKVTTASLVNTIQSISGEDNANSDSNPSNETKDPEVDAYSNWVGENSESEMIGYRTAQCLVHKSAIQDPSQYIKSHEPWEVSEDWFLSGLCDGMPSRDCNYPEVWPAQGGVEEPQADNINFGPESTPSEDLAMPFHPWCFDIFCRQSKVRLNRINISGIIKWRDAESSNKDFYGFPWSGDVIEGQRQWWEHFPGKEYLDATPLYVPGLRPILLNAGRNEEDLSHDRIEESELPKRNHTPLQVVHNDVFASLPP</sequence>
<evidence type="ECO:0000256" key="1">
    <source>
        <dbReference type="SAM" id="MobiDB-lite"/>
    </source>
</evidence>
<organism evidence="2 3">
    <name type="scientific">Penicillium daleae</name>
    <dbReference type="NCBI Taxonomy" id="63821"/>
    <lineage>
        <taxon>Eukaryota</taxon>
        <taxon>Fungi</taxon>
        <taxon>Dikarya</taxon>
        <taxon>Ascomycota</taxon>
        <taxon>Pezizomycotina</taxon>
        <taxon>Eurotiomycetes</taxon>
        <taxon>Eurotiomycetidae</taxon>
        <taxon>Eurotiales</taxon>
        <taxon>Aspergillaceae</taxon>
        <taxon>Penicillium</taxon>
    </lineage>
</organism>
<dbReference type="Proteomes" id="UP001213681">
    <property type="component" value="Unassembled WGS sequence"/>
</dbReference>
<dbReference type="EMBL" id="JAPVEA010000002">
    <property type="protein sequence ID" value="KAJ5461790.1"/>
    <property type="molecule type" value="Genomic_DNA"/>
</dbReference>
<accession>A0AAD6CEH5</accession>
<comment type="caution">
    <text evidence="2">The sequence shown here is derived from an EMBL/GenBank/DDBJ whole genome shotgun (WGS) entry which is preliminary data.</text>
</comment>
<reference evidence="2" key="2">
    <citation type="journal article" date="2023" name="IMA Fungus">
        <title>Comparative genomic study of the Penicillium genus elucidates a diverse pangenome and 15 lateral gene transfer events.</title>
        <authorList>
            <person name="Petersen C."/>
            <person name="Sorensen T."/>
            <person name="Nielsen M.R."/>
            <person name="Sondergaard T.E."/>
            <person name="Sorensen J.L."/>
            <person name="Fitzpatrick D.A."/>
            <person name="Frisvad J.C."/>
            <person name="Nielsen K.L."/>
        </authorList>
    </citation>
    <scope>NUCLEOTIDE SEQUENCE</scope>
    <source>
        <strain evidence="2">IBT 16125</strain>
    </source>
</reference>
<dbReference type="RefSeq" id="XP_056770832.1">
    <property type="nucleotide sequence ID" value="XM_056906725.1"/>
</dbReference>
<dbReference type="GeneID" id="81596968"/>
<feature type="region of interest" description="Disordered" evidence="1">
    <location>
        <begin position="89"/>
        <end position="111"/>
    </location>
</feature>
<protein>
    <submittedName>
        <fullName evidence="2">Uncharacterized protein</fullName>
    </submittedName>
</protein>
<feature type="compositionally biased region" description="Polar residues" evidence="1">
    <location>
        <begin position="89"/>
        <end position="104"/>
    </location>
</feature>
<reference evidence="2" key="1">
    <citation type="submission" date="2022-12" db="EMBL/GenBank/DDBJ databases">
        <authorList>
            <person name="Petersen C."/>
        </authorList>
    </citation>
    <scope>NUCLEOTIDE SEQUENCE</scope>
    <source>
        <strain evidence="2">IBT 16125</strain>
    </source>
</reference>
<dbReference type="AlphaFoldDB" id="A0AAD6CEH5"/>
<gene>
    <name evidence="2" type="ORF">N7458_003342</name>
</gene>